<dbReference type="EC" id="3.4.22.61" evidence="14"/>
<sequence length="437" mass="48802">MRSHLHQVGVHTIDMSEYSQTSHLLFCSGLLLCNHPGICVFPLSVSYRSIMQMLREKKTLLTEILSADSSYILQNVQQEEIVTNRDYNNLNIPNQSNEKTVINLLDKVMNKGDTKSYELVNLLQKPHMIKNYPRLEEIFNNHTEPSDHTFNPAPTIPIPCTDNSDLETVVTGGDEVSLYEMTSVPRGLCLIINNEIFDKLSERTGSNKDAVDLANIFSRMKFRVVMCKDKTAVEIPSVLKDLPKHGDAFVCCILSHGKKEGVCGTDGTVVPTIDILSPFNGTNCSILVEKPKLFFIQACRGKDVQKGVPVNKKPKVEGTDMELDTDDGQVQDYTLPLYSDYLVFMANVDQYISIRSPTSGSWFIQSLCGQLEKSCTRGKNIYEILTGVKAAVSKKKGDLRIKDANGGYGYEVVKQSPDSRDTLTKMLIFPAETKHSS</sequence>
<evidence type="ECO:0000313" key="21">
    <source>
        <dbReference type="Proteomes" id="UP000193380"/>
    </source>
</evidence>
<evidence type="ECO:0000256" key="13">
    <source>
        <dbReference type="ARBA" id="ARBA00051626"/>
    </source>
</evidence>
<dbReference type="GO" id="GO:0006508">
    <property type="term" value="P:proteolysis"/>
    <property type="evidence" value="ECO:0007669"/>
    <property type="project" value="UniProtKB-KW"/>
</dbReference>
<keyword evidence="6" id="KW-0645">Protease</keyword>
<dbReference type="PROSITE" id="PS50208">
    <property type="entry name" value="CASPASE_P20"/>
    <property type="match status" value="1"/>
</dbReference>
<dbReference type="PRINTS" id="PR00376">
    <property type="entry name" value="IL1BCENZYME"/>
</dbReference>
<dbReference type="CDD" id="cd00032">
    <property type="entry name" value="CASc"/>
    <property type="match status" value="1"/>
</dbReference>
<dbReference type="PROSITE" id="PS50209">
    <property type="entry name" value="CARD"/>
    <property type="match status" value="1"/>
</dbReference>
<dbReference type="GO" id="GO:0005737">
    <property type="term" value="C:cytoplasm"/>
    <property type="evidence" value="ECO:0007669"/>
    <property type="project" value="UniProtKB-SubCell"/>
</dbReference>
<reference evidence="20" key="1">
    <citation type="journal article" date="2014" name="Nat. Commun.">
        <title>The rainbow trout genome provides novel insights into evolution after whole-genome duplication in vertebrates.</title>
        <authorList>
            <person name="Berthelot C."/>
            <person name="Brunet F."/>
            <person name="Chalopin D."/>
            <person name="Juanchich A."/>
            <person name="Bernard M."/>
            <person name="Noel B."/>
            <person name="Bento P."/>
            <person name="Da Silva C."/>
            <person name="Labadie K."/>
            <person name="Alberti A."/>
            <person name="Aury J.M."/>
            <person name="Louis A."/>
            <person name="Dehais P."/>
            <person name="Bardou P."/>
            <person name="Montfort J."/>
            <person name="Klopp C."/>
            <person name="Cabau C."/>
            <person name="Gaspin C."/>
            <person name="Thorgaard G.H."/>
            <person name="Boussaha M."/>
            <person name="Quillet E."/>
            <person name="Guyomard R."/>
            <person name="Galiana D."/>
            <person name="Bobe J."/>
            <person name="Volff J.N."/>
            <person name="Genet C."/>
            <person name="Wincker P."/>
            <person name="Jaillon O."/>
            <person name="Roest Crollius H."/>
            <person name="Guiguen Y."/>
        </authorList>
    </citation>
    <scope>NUCLEOTIDE SEQUENCE [LARGE SCALE GENOMIC DNA]</scope>
</reference>
<dbReference type="FunFam" id="3.40.50.1460:FF:000008">
    <property type="entry name" value="caspase-8 isoform X1"/>
    <property type="match status" value="1"/>
</dbReference>
<keyword evidence="10" id="KW-0788">Thiol protease</keyword>
<gene>
    <name evidence="20" type="ORF">GSONMT00008032001</name>
</gene>
<dbReference type="AlphaFoldDB" id="A0A060XKG4"/>
<evidence type="ECO:0000256" key="7">
    <source>
        <dbReference type="ARBA" id="ARBA00022703"/>
    </source>
</evidence>
<evidence type="ECO:0000256" key="12">
    <source>
        <dbReference type="ARBA" id="ARBA00023242"/>
    </source>
</evidence>
<dbReference type="InterPro" id="IPR011029">
    <property type="entry name" value="DEATH-like_dom_sf"/>
</dbReference>
<dbReference type="PROSITE" id="PS01122">
    <property type="entry name" value="CASPASE_CYS"/>
    <property type="match status" value="1"/>
</dbReference>
<dbReference type="GO" id="GO:0005634">
    <property type="term" value="C:nucleus"/>
    <property type="evidence" value="ECO:0007669"/>
    <property type="project" value="UniProtKB-SubCell"/>
</dbReference>
<evidence type="ECO:0000256" key="14">
    <source>
        <dbReference type="ARBA" id="ARBA00066479"/>
    </source>
</evidence>
<evidence type="ECO:0000256" key="9">
    <source>
        <dbReference type="ARBA" id="ARBA00022801"/>
    </source>
</evidence>
<evidence type="ECO:0000256" key="5">
    <source>
        <dbReference type="ARBA" id="ARBA00022553"/>
    </source>
</evidence>
<evidence type="ECO:0000256" key="10">
    <source>
        <dbReference type="ARBA" id="ARBA00022807"/>
    </source>
</evidence>
<dbReference type="PANTHER" id="PTHR48169">
    <property type="entry name" value="DED DOMAIN-CONTAINING PROTEIN"/>
    <property type="match status" value="1"/>
</dbReference>
<feature type="domain" description="CARD" evidence="19">
    <location>
        <begin position="52"/>
        <end position="125"/>
    </location>
</feature>
<evidence type="ECO:0000256" key="1">
    <source>
        <dbReference type="ARBA" id="ARBA00004123"/>
    </source>
</evidence>
<dbReference type="CDD" id="cd01671">
    <property type="entry name" value="CARD"/>
    <property type="match status" value="1"/>
</dbReference>
<keyword evidence="11" id="KW-0865">Zymogen</keyword>
<dbReference type="SUPFAM" id="SSF47986">
    <property type="entry name" value="DEATH domain"/>
    <property type="match status" value="1"/>
</dbReference>
<dbReference type="InterPro" id="IPR011600">
    <property type="entry name" value="Pept_C14_caspase"/>
</dbReference>
<comment type="catalytic activity">
    <reaction evidence="13">
        <text>Strict requirement for Asp at position P1 and has a preferred cleavage sequence of (Leu/Asp/Val)-Glu-Thr-Asp-|-(Gly/Ser/Ala).</text>
        <dbReference type="EC" id="3.4.22.61"/>
    </reaction>
</comment>
<evidence type="ECO:0000256" key="6">
    <source>
        <dbReference type="ARBA" id="ARBA00022670"/>
    </source>
</evidence>
<dbReference type="InterPro" id="IPR001309">
    <property type="entry name" value="Pept_C14_p20"/>
</dbReference>
<dbReference type="GO" id="GO:0006915">
    <property type="term" value="P:apoptotic process"/>
    <property type="evidence" value="ECO:0007669"/>
    <property type="project" value="UniProtKB-KW"/>
</dbReference>
<dbReference type="Gene3D" id="1.10.533.10">
    <property type="entry name" value="Death Domain, Fas"/>
    <property type="match status" value="1"/>
</dbReference>
<dbReference type="SUPFAM" id="SSF52129">
    <property type="entry name" value="Caspase-like"/>
    <property type="match status" value="1"/>
</dbReference>
<dbReference type="GO" id="GO:0051604">
    <property type="term" value="P:protein maturation"/>
    <property type="evidence" value="ECO:0007669"/>
    <property type="project" value="UniProtKB-ARBA"/>
</dbReference>
<dbReference type="InterPro" id="IPR002138">
    <property type="entry name" value="Pept_C14_p10"/>
</dbReference>
<evidence type="ECO:0000259" key="18">
    <source>
        <dbReference type="PROSITE" id="PS50208"/>
    </source>
</evidence>
<dbReference type="PANTHER" id="PTHR48169:SF7">
    <property type="entry name" value="CASPASE 10"/>
    <property type="match status" value="1"/>
</dbReference>
<name>A0A060XKG4_ONCMY</name>
<evidence type="ECO:0000256" key="15">
    <source>
        <dbReference type="ARBA" id="ARBA00068172"/>
    </source>
</evidence>
<evidence type="ECO:0000256" key="3">
    <source>
        <dbReference type="ARBA" id="ARBA00010134"/>
    </source>
</evidence>
<keyword evidence="8" id="KW-0677">Repeat</keyword>
<dbReference type="Gene3D" id="3.40.50.1460">
    <property type="match status" value="1"/>
</dbReference>
<dbReference type="GO" id="GO:0004197">
    <property type="term" value="F:cysteine-type endopeptidase activity"/>
    <property type="evidence" value="ECO:0007669"/>
    <property type="project" value="InterPro"/>
</dbReference>
<keyword evidence="7" id="KW-0053">Apoptosis</keyword>
<evidence type="ECO:0000256" key="8">
    <source>
        <dbReference type="ARBA" id="ARBA00022737"/>
    </source>
</evidence>
<reference evidence="20" key="2">
    <citation type="submission" date="2014-03" db="EMBL/GenBank/DDBJ databases">
        <authorList>
            <person name="Genoscope - CEA"/>
        </authorList>
    </citation>
    <scope>NUCLEOTIDE SEQUENCE</scope>
</reference>
<dbReference type="InterPro" id="IPR029030">
    <property type="entry name" value="Caspase-like_dom_sf"/>
</dbReference>
<keyword evidence="5" id="KW-0597">Phosphoprotein</keyword>
<keyword evidence="4" id="KW-0963">Cytoplasm</keyword>
<feature type="domain" description="Caspase family p20" evidence="18">
    <location>
        <begin position="185"/>
        <end position="303"/>
    </location>
</feature>
<dbReference type="EMBL" id="FR905546">
    <property type="protein sequence ID" value="CDQ80093.1"/>
    <property type="molecule type" value="Genomic_DNA"/>
</dbReference>
<dbReference type="PaxDb" id="8022-A0A060XKG4"/>
<evidence type="ECO:0000313" key="20">
    <source>
        <dbReference type="EMBL" id="CDQ80093.1"/>
    </source>
</evidence>
<organism evidence="20 21">
    <name type="scientific">Oncorhynchus mykiss</name>
    <name type="common">Rainbow trout</name>
    <name type="synonym">Salmo gairdneri</name>
    <dbReference type="NCBI Taxonomy" id="8022"/>
    <lineage>
        <taxon>Eukaryota</taxon>
        <taxon>Metazoa</taxon>
        <taxon>Chordata</taxon>
        <taxon>Craniata</taxon>
        <taxon>Vertebrata</taxon>
        <taxon>Euteleostomi</taxon>
        <taxon>Actinopterygii</taxon>
        <taxon>Neopterygii</taxon>
        <taxon>Teleostei</taxon>
        <taxon>Protacanthopterygii</taxon>
        <taxon>Salmoniformes</taxon>
        <taxon>Salmonidae</taxon>
        <taxon>Salmoninae</taxon>
        <taxon>Oncorhynchus</taxon>
    </lineage>
</organism>
<proteinExistence type="inferred from homology"/>
<protein>
    <recommendedName>
        <fullName evidence="15">Caspase-8</fullName>
        <ecNumber evidence="14">3.4.22.61</ecNumber>
    </recommendedName>
</protein>
<evidence type="ECO:0000256" key="11">
    <source>
        <dbReference type="ARBA" id="ARBA00023145"/>
    </source>
</evidence>
<evidence type="ECO:0000256" key="16">
    <source>
        <dbReference type="RuleBase" id="RU003971"/>
    </source>
</evidence>
<dbReference type="GO" id="GO:0032991">
    <property type="term" value="C:protein-containing complex"/>
    <property type="evidence" value="ECO:0007669"/>
    <property type="project" value="UniProtKB-ARBA"/>
</dbReference>
<dbReference type="InterPro" id="IPR033139">
    <property type="entry name" value="Caspase_cys_AS"/>
</dbReference>
<evidence type="ECO:0000256" key="4">
    <source>
        <dbReference type="ARBA" id="ARBA00022490"/>
    </source>
</evidence>
<keyword evidence="12" id="KW-0539">Nucleus</keyword>
<keyword evidence="9" id="KW-0378">Hydrolase</keyword>
<evidence type="ECO:0000259" key="19">
    <source>
        <dbReference type="PROSITE" id="PS50209"/>
    </source>
</evidence>
<evidence type="ECO:0000256" key="2">
    <source>
        <dbReference type="ARBA" id="ARBA00004496"/>
    </source>
</evidence>
<dbReference type="SMART" id="SM00115">
    <property type="entry name" value="CASc"/>
    <property type="match status" value="1"/>
</dbReference>
<dbReference type="Pfam" id="PF00656">
    <property type="entry name" value="Peptidase_C14"/>
    <property type="match status" value="1"/>
</dbReference>
<dbReference type="InterPro" id="IPR015917">
    <property type="entry name" value="Pept_C14A"/>
</dbReference>
<dbReference type="GO" id="GO:0005886">
    <property type="term" value="C:plasma membrane"/>
    <property type="evidence" value="ECO:0007669"/>
    <property type="project" value="UniProtKB-ARBA"/>
</dbReference>
<dbReference type="Proteomes" id="UP000193380">
    <property type="component" value="Unassembled WGS sequence"/>
</dbReference>
<dbReference type="STRING" id="8022.A0A060XKG4"/>
<dbReference type="InterPro" id="IPR001315">
    <property type="entry name" value="CARD"/>
</dbReference>
<feature type="domain" description="Caspase family p10" evidence="17">
    <location>
        <begin position="331"/>
        <end position="431"/>
    </location>
</feature>
<comment type="subcellular location">
    <subcellularLocation>
        <location evidence="2">Cytoplasm</location>
    </subcellularLocation>
    <subcellularLocation>
        <location evidence="1">Nucleus</location>
    </subcellularLocation>
</comment>
<comment type="similarity">
    <text evidence="3 16">Belongs to the peptidase C14A family.</text>
</comment>
<dbReference type="PROSITE" id="PS50207">
    <property type="entry name" value="CASPASE_P10"/>
    <property type="match status" value="1"/>
</dbReference>
<accession>A0A060XKG4</accession>
<evidence type="ECO:0000259" key="17">
    <source>
        <dbReference type="PROSITE" id="PS50207"/>
    </source>
</evidence>
<dbReference type="GO" id="GO:0043065">
    <property type="term" value="P:positive regulation of apoptotic process"/>
    <property type="evidence" value="ECO:0007669"/>
    <property type="project" value="UniProtKB-ARBA"/>
</dbReference>